<reference evidence="1 2" key="1">
    <citation type="submission" date="2007-11" db="EMBL/GenBank/DDBJ databases">
        <authorList>
            <person name="Wagner-Dobler I."/>
            <person name="Ferriera S."/>
            <person name="Johnson J."/>
            <person name="Kravitz S."/>
            <person name="Beeson K."/>
            <person name="Sutton G."/>
            <person name="Rogers Y.-H."/>
            <person name="Friedman R."/>
            <person name="Frazier M."/>
            <person name="Venter J.C."/>
        </authorList>
    </citation>
    <scope>NUCLEOTIDE SEQUENCE [LARGE SCALE GENOMIC DNA]</scope>
    <source>
        <strain evidence="1 2">HEL-45</strain>
    </source>
</reference>
<evidence type="ECO:0000313" key="2">
    <source>
        <dbReference type="Proteomes" id="UP000003257"/>
    </source>
</evidence>
<protein>
    <submittedName>
        <fullName evidence="1">Adenylate cyclase cya3</fullName>
    </submittedName>
</protein>
<dbReference type="EMBL" id="ABID01000001">
    <property type="protein sequence ID" value="EDQ05741.1"/>
    <property type="molecule type" value="Genomic_DNA"/>
</dbReference>
<name>A0ABP2DDY7_9RHOB</name>
<dbReference type="Proteomes" id="UP000003257">
    <property type="component" value="Unassembled WGS sequence"/>
</dbReference>
<gene>
    <name evidence="1" type="ORF">OIHEL45_02985</name>
</gene>
<dbReference type="Gene3D" id="1.25.40.10">
    <property type="entry name" value="Tetratricopeptide repeat domain"/>
    <property type="match status" value="1"/>
</dbReference>
<dbReference type="InterPro" id="IPR011990">
    <property type="entry name" value="TPR-like_helical_dom_sf"/>
</dbReference>
<accession>A0ABP2DDY7</accession>
<keyword evidence="2" id="KW-1185">Reference proteome</keyword>
<organism evidence="1 2">
    <name type="scientific">Sulfitobacter indolifex HEL-45</name>
    <dbReference type="NCBI Taxonomy" id="391624"/>
    <lineage>
        <taxon>Bacteria</taxon>
        <taxon>Pseudomonadati</taxon>
        <taxon>Pseudomonadota</taxon>
        <taxon>Alphaproteobacteria</taxon>
        <taxon>Rhodobacterales</taxon>
        <taxon>Roseobacteraceae</taxon>
        <taxon>Sulfitobacter</taxon>
    </lineage>
</organism>
<proteinExistence type="predicted"/>
<evidence type="ECO:0000313" key="1">
    <source>
        <dbReference type="EMBL" id="EDQ05741.1"/>
    </source>
</evidence>
<dbReference type="SUPFAM" id="SSF48452">
    <property type="entry name" value="TPR-like"/>
    <property type="match status" value="1"/>
</dbReference>
<sequence length="617" mass="68296">MGRSRLCDLLWDLPNDPRAELRWHLSKLRKCIDTPEHPRIVTHEDAIGIDLAGCTVDALELVELEKGLPTTLPELSVFADRHREIFLGDMELSGTAASVWLSAQRRCFSSASSALAKALAKATPFDDPAFPRTVEQWLDLAPFEIEGHRLLLSHLLTHGRFAEAETHLRTTEELFFGEGLPLTGLREAAKDARSIGRVVMAETIHPAEVIQTNDNEGLNSKFNNRRSSLAVMPFFAVQSDQPYIEIADGLTHDVIVRLAKLRCISIIARASVQALENHGLDPAEAGIRLGVDYVATGTLRQQSSTLRFELELVETSCGSIVWTDVCEVTSANLMEALNDLGNWIASALMGEIEQSERNRAILRPPSSLDAWGSHHRGLWHMYRFTKHDNAQAQLYFERAKTLDPTFSRAFAGLSFTHWQSAFQNWSDPVVEANLAYAAAAQSLLADEKDPAAHWAMGRALWLRKKNDAAVFSLRESVDLSPNFALGHYSLAFVESQTGDPHAAIQSSDLSRSLSPYDPLMFGILGSRAIAHFRLQEFEEAAMWAKRAAARPNAHVNIYGLAAICLSVAGRVTEARELTSTIHAMQAGYGIDNFLAAFHFEHDQAKLLRSAAAKVFLS</sequence>
<comment type="caution">
    <text evidence="1">The sequence shown here is derived from an EMBL/GenBank/DDBJ whole genome shotgun (WGS) entry which is preliminary data.</text>
</comment>